<keyword evidence="2" id="KW-1185">Reference proteome</keyword>
<evidence type="ECO:0000313" key="2">
    <source>
        <dbReference type="Proteomes" id="UP001151760"/>
    </source>
</evidence>
<reference evidence="1" key="2">
    <citation type="submission" date="2022-01" db="EMBL/GenBank/DDBJ databases">
        <authorList>
            <person name="Yamashiro T."/>
            <person name="Shiraishi A."/>
            <person name="Satake H."/>
            <person name="Nakayama K."/>
        </authorList>
    </citation>
    <scope>NUCLEOTIDE SEQUENCE</scope>
</reference>
<organism evidence="1 2">
    <name type="scientific">Tanacetum coccineum</name>
    <dbReference type="NCBI Taxonomy" id="301880"/>
    <lineage>
        <taxon>Eukaryota</taxon>
        <taxon>Viridiplantae</taxon>
        <taxon>Streptophyta</taxon>
        <taxon>Embryophyta</taxon>
        <taxon>Tracheophyta</taxon>
        <taxon>Spermatophyta</taxon>
        <taxon>Magnoliopsida</taxon>
        <taxon>eudicotyledons</taxon>
        <taxon>Gunneridae</taxon>
        <taxon>Pentapetalae</taxon>
        <taxon>asterids</taxon>
        <taxon>campanulids</taxon>
        <taxon>Asterales</taxon>
        <taxon>Asteraceae</taxon>
        <taxon>Asteroideae</taxon>
        <taxon>Anthemideae</taxon>
        <taxon>Anthemidinae</taxon>
        <taxon>Tanacetum</taxon>
    </lineage>
</organism>
<name>A0ABQ4XMK0_9ASTR</name>
<reference evidence="1" key="1">
    <citation type="journal article" date="2022" name="Int. J. Mol. Sci.">
        <title>Draft Genome of Tanacetum Coccineum: Genomic Comparison of Closely Related Tanacetum-Family Plants.</title>
        <authorList>
            <person name="Yamashiro T."/>
            <person name="Shiraishi A."/>
            <person name="Nakayama K."/>
            <person name="Satake H."/>
        </authorList>
    </citation>
    <scope>NUCLEOTIDE SEQUENCE</scope>
</reference>
<gene>
    <name evidence="1" type="ORF">Tco_0680655</name>
</gene>
<sequence length="96" mass="11080">MSLPGNPQLSLVCCVWPSTALNVMHRQEDLGKDNDNSLEELLQEYKDVFQVPSHLPAQKSFDHAIPLKDPSTTVRIWPYRYPPAQKDEIEKMLKNF</sequence>
<dbReference type="EMBL" id="BQNB010009625">
    <property type="protein sequence ID" value="GJS66091.1"/>
    <property type="molecule type" value="Genomic_DNA"/>
</dbReference>
<dbReference type="InterPro" id="IPR043502">
    <property type="entry name" value="DNA/RNA_pol_sf"/>
</dbReference>
<dbReference type="SUPFAM" id="SSF56672">
    <property type="entry name" value="DNA/RNA polymerases"/>
    <property type="match status" value="1"/>
</dbReference>
<evidence type="ECO:0000313" key="1">
    <source>
        <dbReference type="EMBL" id="GJS66091.1"/>
    </source>
</evidence>
<accession>A0ABQ4XMK0</accession>
<comment type="caution">
    <text evidence="1">The sequence shown here is derived from an EMBL/GenBank/DDBJ whole genome shotgun (WGS) entry which is preliminary data.</text>
</comment>
<protein>
    <submittedName>
        <fullName evidence="1">Uncharacterized protein</fullName>
    </submittedName>
</protein>
<proteinExistence type="predicted"/>
<dbReference type="Proteomes" id="UP001151760">
    <property type="component" value="Unassembled WGS sequence"/>
</dbReference>